<evidence type="ECO:0000313" key="4">
    <source>
        <dbReference type="Proteomes" id="UP000887226"/>
    </source>
</evidence>
<dbReference type="Pfam" id="PF24355">
    <property type="entry name" value="DUF7514"/>
    <property type="match status" value="1"/>
</dbReference>
<protein>
    <recommendedName>
        <fullName evidence="2">DUF7514 domain-containing protein</fullName>
    </recommendedName>
</protein>
<dbReference type="PANTHER" id="PTHR39611:SF2">
    <property type="entry name" value="HYDROXYPROLINE-RICH GLYCOPROTEIN DZ-HRGP"/>
    <property type="match status" value="1"/>
</dbReference>
<comment type="caution">
    <text evidence="3">The sequence shown here is derived from an EMBL/GenBank/DDBJ whole genome shotgun (WGS) entry which is preliminary data.</text>
</comment>
<evidence type="ECO:0000259" key="2">
    <source>
        <dbReference type="Pfam" id="PF24355"/>
    </source>
</evidence>
<feature type="compositionally biased region" description="Polar residues" evidence="1">
    <location>
        <begin position="356"/>
        <end position="372"/>
    </location>
</feature>
<feature type="region of interest" description="Disordered" evidence="1">
    <location>
        <begin position="181"/>
        <end position="215"/>
    </location>
</feature>
<dbReference type="AlphaFoldDB" id="A0A9P8CDU7"/>
<feature type="compositionally biased region" description="Basic and acidic residues" evidence="1">
    <location>
        <begin position="429"/>
        <end position="488"/>
    </location>
</feature>
<dbReference type="Proteomes" id="UP000887226">
    <property type="component" value="Unassembled WGS sequence"/>
</dbReference>
<evidence type="ECO:0000256" key="1">
    <source>
        <dbReference type="SAM" id="MobiDB-lite"/>
    </source>
</evidence>
<gene>
    <name evidence="3" type="ORF">BJ878DRAFT_510966</name>
</gene>
<reference evidence="3" key="1">
    <citation type="journal article" date="2021" name="IMA Fungus">
        <title>Genomic characterization of three marine fungi, including Emericellopsis atlantica sp. nov. with signatures of a generalist lifestyle and marine biomass degradation.</title>
        <authorList>
            <person name="Hagestad O.C."/>
            <person name="Hou L."/>
            <person name="Andersen J.H."/>
            <person name="Hansen E.H."/>
            <person name="Altermark B."/>
            <person name="Li C."/>
            <person name="Kuhnert E."/>
            <person name="Cox R.J."/>
            <person name="Crous P.W."/>
            <person name="Spatafora J.W."/>
            <person name="Lail K."/>
            <person name="Amirebrahimi M."/>
            <person name="Lipzen A."/>
            <person name="Pangilinan J."/>
            <person name="Andreopoulos W."/>
            <person name="Hayes R.D."/>
            <person name="Ng V."/>
            <person name="Grigoriev I.V."/>
            <person name="Jackson S.A."/>
            <person name="Sutton T.D.S."/>
            <person name="Dobson A.D.W."/>
            <person name="Rama T."/>
        </authorList>
    </citation>
    <scope>NUCLEOTIDE SEQUENCE</scope>
    <source>
        <strain evidence="3">TRa3180A</strain>
    </source>
</reference>
<feature type="region of interest" description="Disordered" evidence="1">
    <location>
        <begin position="237"/>
        <end position="545"/>
    </location>
</feature>
<dbReference type="EMBL" id="MU253981">
    <property type="protein sequence ID" value="KAG9243404.1"/>
    <property type="molecule type" value="Genomic_DNA"/>
</dbReference>
<sequence length="545" mass="62291">MAQPVDGKAYYGYLFQHTQKPTKVLDALLRGIANYISISIGDTREKTLTPDKLARFYKAVGGNYDSLFVDVPYPSISWIYASIGCQHTLQPDSNVFNPPFIPALTAMGYVSWQSIEILLGPEEHVPFMQYAVQNFEILHPETGERFPADLPTEAFPAVPDPMIVEWHAQCAEKLRRRVISDRREDRPDLPPRPRVHVEIPQKPYSSKTRPFHDRSKLASYFDTRTNQIRRDIPFAHVHGTGIPRAEDRPVRPKLSSSPTHRAREFMAPEFLSPGSPRLSRSRHHSVPDNMNSPSPPHSHGPLSTPNAEYIRRHSHPRQRRRGSESSDASSERDELPSPPQSQSPHQPPRKDDPSIRFQSPMVSPQSPPTVSDSRPHPRRAHVSDVLDEELRTKYSLPIDKSGRLSAPFLLSKRDSERPPRNGSKGGNVRWHDLTDGRKVWRNSSERSSGEERDVQPRRRRISRDIDRDIDRDRDSRGAGSMSDHKIHEPGSTFQPPTRHSSQDDSTREREWDAGTGSRRYRERDRKFRPVSPTRGVDGRIYPTAR</sequence>
<dbReference type="InterPro" id="IPR055936">
    <property type="entry name" value="DUF7514"/>
</dbReference>
<dbReference type="OrthoDB" id="5420895at2759"/>
<evidence type="ECO:0000313" key="3">
    <source>
        <dbReference type="EMBL" id="KAG9243404.1"/>
    </source>
</evidence>
<feature type="compositionally biased region" description="Basic and acidic residues" evidence="1">
    <location>
        <begin position="381"/>
        <end position="392"/>
    </location>
</feature>
<feature type="compositionally biased region" description="Basic and acidic residues" evidence="1">
    <location>
        <begin position="321"/>
        <end position="335"/>
    </location>
</feature>
<dbReference type="PANTHER" id="PTHR39611">
    <property type="entry name" value="HYDROXYPROLINE-RICH GLYCOPROTEIN DZ-HRGP-RELATED"/>
    <property type="match status" value="1"/>
</dbReference>
<name>A0A9P8CDU7_9HELO</name>
<keyword evidence="4" id="KW-1185">Reference proteome</keyword>
<proteinExistence type="predicted"/>
<feature type="compositionally biased region" description="Basic and acidic residues" evidence="1">
    <location>
        <begin position="181"/>
        <end position="199"/>
    </location>
</feature>
<accession>A0A9P8CDU7</accession>
<organism evidence="3 4">
    <name type="scientific">Calycina marina</name>
    <dbReference type="NCBI Taxonomy" id="1763456"/>
    <lineage>
        <taxon>Eukaryota</taxon>
        <taxon>Fungi</taxon>
        <taxon>Dikarya</taxon>
        <taxon>Ascomycota</taxon>
        <taxon>Pezizomycotina</taxon>
        <taxon>Leotiomycetes</taxon>
        <taxon>Helotiales</taxon>
        <taxon>Pezizellaceae</taxon>
        <taxon>Calycina</taxon>
    </lineage>
</organism>
<feature type="domain" description="DUF7514" evidence="2">
    <location>
        <begin position="12"/>
        <end position="171"/>
    </location>
</feature>
<feature type="compositionally biased region" description="Basic and acidic residues" evidence="1">
    <location>
        <begin position="500"/>
        <end position="512"/>
    </location>
</feature>